<feature type="region of interest" description="Disordered" evidence="1">
    <location>
        <begin position="33"/>
        <end position="121"/>
    </location>
</feature>
<gene>
    <name evidence="2" type="ORF">PCOR1329_LOCUS42307</name>
</gene>
<feature type="compositionally biased region" description="Basic and acidic residues" evidence="1">
    <location>
        <begin position="135"/>
        <end position="147"/>
    </location>
</feature>
<feature type="compositionally biased region" description="Low complexity" evidence="1">
    <location>
        <begin position="33"/>
        <end position="51"/>
    </location>
</feature>
<feature type="compositionally biased region" description="Acidic residues" evidence="1">
    <location>
        <begin position="150"/>
        <end position="174"/>
    </location>
</feature>
<feature type="region of interest" description="Disordered" evidence="1">
    <location>
        <begin position="133"/>
        <end position="174"/>
    </location>
</feature>
<name>A0ABN9TUG5_9DINO</name>
<feature type="compositionally biased region" description="Gly residues" evidence="1">
    <location>
        <begin position="390"/>
        <end position="410"/>
    </location>
</feature>
<evidence type="ECO:0000256" key="1">
    <source>
        <dbReference type="SAM" id="MobiDB-lite"/>
    </source>
</evidence>
<dbReference type="PANTHER" id="PTHR13308">
    <property type="entry name" value="NEDD4-BINDING PROTEIN 2-LIKE 1"/>
    <property type="match status" value="1"/>
</dbReference>
<dbReference type="Pfam" id="PF13671">
    <property type="entry name" value="AAA_33"/>
    <property type="match status" value="1"/>
</dbReference>
<protein>
    <recommendedName>
        <fullName evidence="4">YLP motif-containing protein 1</fullName>
    </recommendedName>
</protein>
<feature type="compositionally biased region" description="Low complexity" evidence="1">
    <location>
        <begin position="437"/>
        <end position="449"/>
    </location>
</feature>
<evidence type="ECO:0000313" key="3">
    <source>
        <dbReference type="Proteomes" id="UP001189429"/>
    </source>
</evidence>
<feature type="compositionally biased region" description="Basic and acidic residues" evidence="1">
    <location>
        <begin position="489"/>
        <end position="501"/>
    </location>
</feature>
<proteinExistence type="predicted"/>
<feature type="compositionally biased region" description="Pro residues" evidence="1">
    <location>
        <begin position="450"/>
        <end position="460"/>
    </location>
</feature>
<organism evidence="2 3">
    <name type="scientific">Prorocentrum cordatum</name>
    <dbReference type="NCBI Taxonomy" id="2364126"/>
    <lineage>
        <taxon>Eukaryota</taxon>
        <taxon>Sar</taxon>
        <taxon>Alveolata</taxon>
        <taxon>Dinophyceae</taxon>
        <taxon>Prorocentrales</taxon>
        <taxon>Prorocentraceae</taxon>
        <taxon>Prorocentrum</taxon>
    </lineage>
</organism>
<dbReference type="InterPro" id="IPR027417">
    <property type="entry name" value="P-loop_NTPase"/>
</dbReference>
<feature type="region of interest" description="Disordered" evidence="1">
    <location>
        <begin position="371"/>
        <end position="501"/>
    </location>
</feature>
<dbReference type="Proteomes" id="UP001189429">
    <property type="component" value="Unassembled WGS sequence"/>
</dbReference>
<dbReference type="Gene3D" id="3.40.50.300">
    <property type="entry name" value="P-loop containing nucleotide triphosphate hydrolases"/>
    <property type="match status" value="1"/>
</dbReference>
<dbReference type="EMBL" id="CAUYUJ010015081">
    <property type="protein sequence ID" value="CAK0849679.1"/>
    <property type="molecule type" value="Genomic_DNA"/>
</dbReference>
<dbReference type="SUPFAM" id="SSF52540">
    <property type="entry name" value="P-loop containing nucleoside triphosphate hydrolases"/>
    <property type="match status" value="1"/>
</dbReference>
<sequence>MPSAGRVAEYAEFFRLVSDCLVATGPEVAAAAAAAGAAARAAAQNGQAGTASKARAGWPTPPPKAPEPAQGAAGLASKRPRPPPDAGGAGEADLEAKRARPGEKEDAKAKRSSRAAQLAARLAQLEQKAAALQEMSKKRAEEREKQLADAQEEEAEREEPEDAQQGPEEDEDDGMGINAQQRAIADPSFPFRKVCYLMRGPPGCGKSTTARKLLQYHLKLQGVKWTPGPDAPYSPLCRAFVLSTDDFFTFVDDQGEAEYRFDPKKLKEFHPKNQARFENCCELGRTPLFVDNTNIALWEMKDYLLSAEKYGYEVEVVDPREFGEDALNPDVLDQRCQAGAGADRAAGKTIPYAVLDRMCRNLEELPEPANCPTGPEALEAIRNSSNPFGDKGGGKGGGKGGFGGGKGGGFQPPMMQKGGFHQPPPWAGSVGSEIRPKQQAYVPPQVVARPPRPPPEPAAPAAPVTLPKQRMKCTPPQPPAALQQPPEPEAPRGARRAGSDA</sequence>
<reference evidence="2" key="1">
    <citation type="submission" date="2023-10" db="EMBL/GenBank/DDBJ databases">
        <authorList>
            <person name="Chen Y."/>
            <person name="Shah S."/>
            <person name="Dougan E. K."/>
            <person name="Thang M."/>
            <person name="Chan C."/>
        </authorList>
    </citation>
    <scope>NUCLEOTIDE SEQUENCE [LARGE SCALE GENOMIC DNA]</scope>
</reference>
<dbReference type="InterPro" id="IPR026302">
    <property type="entry name" value="NEDD4-bd_p2"/>
</dbReference>
<evidence type="ECO:0000313" key="2">
    <source>
        <dbReference type="EMBL" id="CAK0849679.1"/>
    </source>
</evidence>
<feature type="compositionally biased region" description="Basic and acidic residues" evidence="1">
    <location>
        <begin position="94"/>
        <end position="109"/>
    </location>
</feature>
<comment type="caution">
    <text evidence="2">The sequence shown here is derived from an EMBL/GenBank/DDBJ whole genome shotgun (WGS) entry which is preliminary data.</text>
</comment>
<evidence type="ECO:0008006" key="4">
    <source>
        <dbReference type="Google" id="ProtNLM"/>
    </source>
</evidence>
<dbReference type="PANTHER" id="PTHR13308:SF40">
    <property type="entry name" value="NEDD4-BINDING PROTEIN 2-LIKE 1"/>
    <property type="match status" value="1"/>
</dbReference>
<keyword evidence="3" id="KW-1185">Reference proteome</keyword>
<accession>A0ABN9TUG5</accession>